<gene>
    <name evidence="3" type="ORF">Tci_017494</name>
</gene>
<protein>
    <submittedName>
        <fullName evidence="3">Uncharacterized protein</fullName>
    </submittedName>
</protein>
<evidence type="ECO:0000256" key="1">
    <source>
        <dbReference type="SAM" id="Coils"/>
    </source>
</evidence>
<dbReference type="AlphaFoldDB" id="A0A6L2K7X6"/>
<proteinExistence type="predicted"/>
<feature type="compositionally biased region" description="Polar residues" evidence="2">
    <location>
        <begin position="21"/>
        <end position="34"/>
    </location>
</feature>
<evidence type="ECO:0000313" key="3">
    <source>
        <dbReference type="EMBL" id="GEU45516.1"/>
    </source>
</evidence>
<evidence type="ECO:0000256" key="2">
    <source>
        <dbReference type="SAM" id="MobiDB-lite"/>
    </source>
</evidence>
<organism evidence="3">
    <name type="scientific">Tanacetum cinerariifolium</name>
    <name type="common">Dalmatian daisy</name>
    <name type="synonym">Chrysanthemum cinerariifolium</name>
    <dbReference type="NCBI Taxonomy" id="118510"/>
    <lineage>
        <taxon>Eukaryota</taxon>
        <taxon>Viridiplantae</taxon>
        <taxon>Streptophyta</taxon>
        <taxon>Embryophyta</taxon>
        <taxon>Tracheophyta</taxon>
        <taxon>Spermatophyta</taxon>
        <taxon>Magnoliopsida</taxon>
        <taxon>eudicotyledons</taxon>
        <taxon>Gunneridae</taxon>
        <taxon>Pentapetalae</taxon>
        <taxon>asterids</taxon>
        <taxon>campanulids</taxon>
        <taxon>Asterales</taxon>
        <taxon>Asteraceae</taxon>
        <taxon>Asteroideae</taxon>
        <taxon>Anthemideae</taxon>
        <taxon>Anthemidinae</taxon>
        <taxon>Tanacetum</taxon>
    </lineage>
</organism>
<feature type="coiled-coil region" evidence="1">
    <location>
        <begin position="556"/>
        <end position="600"/>
    </location>
</feature>
<sequence length="735" mass="83527">MELESTQSSTTAKLPMLKQVAQKTTNDAGTSTTLIPDPVTTEEKAQNKNNVKARSMLLMVLPNENMMTFNQYKDAKTLFAAIETRFGFRRLLVSWLSWRNKSDLDTMSIDDLYNNFNISKQEVKRTVYSHSSSQNIAFVLSPSPSSTNKVLTAYRVSTASTQSSTASIQVSTSNLSDATVSKRTVNVEETPPKAMVAINGVGFDWSYMAEDEVLTNMTLMAILDSETESQFTNKNRKGVGFESYNVVLPPPTGLFSPPKIDLSYSGLEEFQQPEFEIYRPKSCKIESKNASENIPNELKESTEVKESFNVPVVKKFVPRPVNTVRPRPVNIARPNSSVVNAVKDSAKVKIVNKDVQIRDLVDGKKIIVTEASIRRDLQLQDAKGTTCLPNDTIFEELARMRFVQVFMNHQLGDMLHHKKIFVTPSLTKKVFANMKREGKDFSRIITPLFETMMVQAPKEVGEEKAKTAQAKEIVDLKKRVKKLERNKKSRTLERMNKEDMFGVNDLDGDEVIMDATAGEEVEQSIKVFEKEVSTAYPVTTTGEVEPEKPLKKKDQIAFDEEVARKLEAQMKAEMEEEERIAREKNERRKFFARKREIEKRNRPPTKVQQKNLMCTYLKNMDGWKPKSLKKKLFYEIQKLFDSVMKRVNTYVDMNTEIVEERSKKTQAEVTKGSSKRTGDELEQKVLRDRVNAACDQLVLLIYKVTTVFNKVNAASSKVTTADRVTTVGWIKTEMA</sequence>
<comment type="caution">
    <text evidence="3">The sequence shown here is derived from an EMBL/GenBank/DDBJ whole genome shotgun (WGS) entry which is preliminary data.</text>
</comment>
<feature type="coiled-coil region" evidence="1">
    <location>
        <begin position="466"/>
        <end position="493"/>
    </location>
</feature>
<feature type="region of interest" description="Disordered" evidence="2">
    <location>
        <begin position="21"/>
        <end position="45"/>
    </location>
</feature>
<accession>A0A6L2K7X6</accession>
<name>A0A6L2K7X6_TANCI</name>
<reference evidence="3" key="1">
    <citation type="journal article" date="2019" name="Sci. Rep.">
        <title>Draft genome of Tanacetum cinerariifolium, the natural source of mosquito coil.</title>
        <authorList>
            <person name="Yamashiro T."/>
            <person name="Shiraishi A."/>
            <person name="Satake H."/>
            <person name="Nakayama K."/>
        </authorList>
    </citation>
    <scope>NUCLEOTIDE SEQUENCE</scope>
</reference>
<keyword evidence="1" id="KW-0175">Coiled coil</keyword>
<dbReference type="EMBL" id="BKCJ010001995">
    <property type="protein sequence ID" value="GEU45516.1"/>
    <property type="molecule type" value="Genomic_DNA"/>
</dbReference>